<name>A0A0E9V424_ANGAN</name>
<reference evidence="1" key="1">
    <citation type="submission" date="2014-11" db="EMBL/GenBank/DDBJ databases">
        <authorList>
            <person name="Amaro Gonzalez C."/>
        </authorList>
    </citation>
    <scope>NUCLEOTIDE SEQUENCE</scope>
</reference>
<protein>
    <submittedName>
        <fullName evidence="1">Uncharacterized protein</fullName>
    </submittedName>
</protein>
<dbReference type="AlphaFoldDB" id="A0A0E9V424"/>
<reference evidence="1" key="2">
    <citation type="journal article" date="2015" name="Fish Shellfish Immunol.">
        <title>Early steps in the European eel (Anguilla anguilla)-Vibrio vulnificus interaction in the gills: Role of the RtxA13 toxin.</title>
        <authorList>
            <person name="Callol A."/>
            <person name="Pajuelo D."/>
            <person name="Ebbesson L."/>
            <person name="Teles M."/>
            <person name="MacKenzie S."/>
            <person name="Amaro C."/>
        </authorList>
    </citation>
    <scope>NUCLEOTIDE SEQUENCE</scope>
</reference>
<accession>A0A0E9V424</accession>
<sequence length="56" mass="6775">MKRYFSALFCAVSWDGSLTKKEFFVWWRLMCGWKDFVICGYSYLLLCRCITLLFDL</sequence>
<proteinExistence type="predicted"/>
<dbReference type="EMBL" id="GBXM01041540">
    <property type="protein sequence ID" value="JAH67037.1"/>
    <property type="molecule type" value="Transcribed_RNA"/>
</dbReference>
<evidence type="ECO:0000313" key="1">
    <source>
        <dbReference type="EMBL" id="JAH72864.1"/>
    </source>
</evidence>
<dbReference type="EMBL" id="GBXM01035713">
    <property type="protein sequence ID" value="JAH72864.1"/>
    <property type="molecule type" value="Transcribed_RNA"/>
</dbReference>
<organism evidence="1">
    <name type="scientific">Anguilla anguilla</name>
    <name type="common">European freshwater eel</name>
    <name type="synonym">Muraena anguilla</name>
    <dbReference type="NCBI Taxonomy" id="7936"/>
    <lineage>
        <taxon>Eukaryota</taxon>
        <taxon>Metazoa</taxon>
        <taxon>Chordata</taxon>
        <taxon>Craniata</taxon>
        <taxon>Vertebrata</taxon>
        <taxon>Euteleostomi</taxon>
        <taxon>Actinopterygii</taxon>
        <taxon>Neopterygii</taxon>
        <taxon>Teleostei</taxon>
        <taxon>Anguilliformes</taxon>
        <taxon>Anguillidae</taxon>
        <taxon>Anguilla</taxon>
    </lineage>
</organism>